<name>A0A2N1PTJ3_9BACT</name>
<protein>
    <recommendedName>
        <fullName evidence="3">Photosynthesis system II assembly factor Ycf48/Hcf136-like domain-containing protein</fullName>
    </recommendedName>
</protein>
<reference evidence="1 2" key="1">
    <citation type="journal article" date="2017" name="ISME J.">
        <title>Potential for microbial H2 and metal transformations associated with novel bacteria and archaea in deep terrestrial subsurface sediments.</title>
        <authorList>
            <person name="Hernsdorf A.W."/>
            <person name="Amano Y."/>
            <person name="Miyakawa K."/>
            <person name="Ise K."/>
            <person name="Suzuki Y."/>
            <person name="Anantharaman K."/>
            <person name="Probst A."/>
            <person name="Burstein D."/>
            <person name="Thomas B.C."/>
            <person name="Banfield J.F."/>
        </authorList>
    </citation>
    <scope>NUCLEOTIDE SEQUENCE [LARGE SCALE GENOMIC DNA]</scope>
    <source>
        <strain evidence="1">HGW-Wallbacteria-1</strain>
    </source>
</reference>
<evidence type="ECO:0000313" key="1">
    <source>
        <dbReference type="EMBL" id="PKK91664.1"/>
    </source>
</evidence>
<dbReference type="EMBL" id="PGXC01000002">
    <property type="protein sequence ID" value="PKK91664.1"/>
    <property type="molecule type" value="Genomic_DNA"/>
</dbReference>
<organism evidence="1 2">
    <name type="scientific">Candidatus Wallbacteria bacterium HGW-Wallbacteria-1</name>
    <dbReference type="NCBI Taxonomy" id="2013854"/>
    <lineage>
        <taxon>Bacteria</taxon>
        <taxon>Candidatus Walliibacteriota</taxon>
    </lineage>
</organism>
<evidence type="ECO:0000313" key="2">
    <source>
        <dbReference type="Proteomes" id="UP000233256"/>
    </source>
</evidence>
<gene>
    <name evidence="1" type="ORF">CVV64_03085</name>
</gene>
<accession>A0A2N1PTJ3</accession>
<comment type="caution">
    <text evidence="1">The sequence shown here is derived from an EMBL/GenBank/DDBJ whole genome shotgun (WGS) entry which is preliminary data.</text>
</comment>
<dbReference type="PROSITE" id="PS51257">
    <property type="entry name" value="PROKAR_LIPOPROTEIN"/>
    <property type="match status" value="1"/>
</dbReference>
<proteinExistence type="predicted"/>
<dbReference type="AlphaFoldDB" id="A0A2N1PTJ3"/>
<dbReference type="Proteomes" id="UP000233256">
    <property type="component" value="Unassembled WGS sequence"/>
</dbReference>
<dbReference type="InterPro" id="IPR015943">
    <property type="entry name" value="WD40/YVTN_repeat-like_dom_sf"/>
</dbReference>
<evidence type="ECO:0008006" key="3">
    <source>
        <dbReference type="Google" id="ProtNLM"/>
    </source>
</evidence>
<sequence>MIRSIEKIFIVICLCLVSLAFFSGCSKEKKSGNAKVEPVFKSFGISEGLLHEQINSMANLNGVLWVATKKGCAVYDSQTDAFIPPGADSRVHLGEGKSVRRIKVYDGVLYMTTSTGLVSYSPGEGKWRKWTSAGDIKDVASDKGKTWVSRIWGLGVYDGASWTDLNSKVNKSIVGDDVNCMEIISGELWIGTNTGIGVMKGGATWQQITGYHKIVQGSMYVKVPGNSELVSNRVLSMAADKGSVWIGTNLGLSQRSGSNWTTYVSDHQEISQTGEYKMVSGNSPLVGSTINDIFIDGSGRRYFSTTTGLSIMTPDGNWESITPDNSPLPDRNVTCAIVIGETLWIGTKSGLLMRKMPAPEKKGSR</sequence>
<dbReference type="Gene3D" id="2.130.10.10">
    <property type="entry name" value="YVTN repeat-like/Quinoprotein amine dehydrogenase"/>
    <property type="match status" value="2"/>
</dbReference>